<dbReference type="HOGENOM" id="CLU_066742_1_0_1"/>
<protein>
    <submittedName>
        <fullName evidence="1">Uncharacterized protein</fullName>
    </submittedName>
</protein>
<evidence type="ECO:0000313" key="2">
    <source>
        <dbReference type="Proteomes" id="UP000007015"/>
    </source>
</evidence>
<keyword evidence="2" id="KW-1185">Reference proteome</keyword>
<dbReference type="OMA" id="LMTWCKE"/>
<reference evidence="1 2" key="1">
    <citation type="journal article" date="2005" name="PLoS Biol.">
        <title>The genomes of Oryza sativa: a history of duplications.</title>
        <authorList>
            <person name="Yu J."/>
            <person name="Wang J."/>
            <person name="Lin W."/>
            <person name="Li S."/>
            <person name="Li H."/>
            <person name="Zhou J."/>
            <person name="Ni P."/>
            <person name="Dong W."/>
            <person name="Hu S."/>
            <person name="Zeng C."/>
            <person name="Zhang J."/>
            <person name="Zhang Y."/>
            <person name="Li R."/>
            <person name="Xu Z."/>
            <person name="Li S."/>
            <person name="Li X."/>
            <person name="Zheng H."/>
            <person name="Cong L."/>
            <person name="Lin L."/>
            <person name="Yin J."/>
            <person name="Geng J."/>
            <person name="Li G."/>
            <person name="Shi J."/>
            <person name="Liu J."/>
            <person name="Lv H."/>
            <person name="Li J."/>
            <person name="Wang J."/>
            <person name="Deng Y."/>
            <person name="Ran L."/>
            <person name="Shi X."/>
            <person name="Wang X."/>
            <person name="Wu Q."/>
            <person name="Li C."/>
            <person name="Ren X."/>
            <person name="Wang J."/>
            <person name="Wang X."/>
            <person name="Li D."/>
            <person name="Liu D."/>
            <person name="Zhang X."/>
            <person name="Ji Z."/>
            <person name="Zhao W."/>
            <person name="Sun Y."/>
            <person name="Zhang Z."/>
            <person name="Bao J."/>
            <person name="Han Y."/>
            <person name="Dong L."/>
            <person name="Ji J."/>
            <person name="Chen P."/>
            <person name="Wu S."/>
            <person name="Liu J."/>
            <person name="Xiao Y."/>
            <person name="Bu D."/>
            <person name="Tan J."/>
            <person name="Yang L."/>
            <person name="Ye C."/>
            <person name="Zhang J."/>
            <person name="Xu J."/>
            <person name="Zhou Y."/>
            <person name="Yu Y."/>
            <person name="Zhang B."/>
            <person name="Zhuang S."/>
            <person name="Wei H."/>
            <person name="Liu B."/>
            <person name="Lei M."/>
            <person name="Yu H."/>
            <person name="Li Y."/>
            <person name="Xu H."/>
            <person name="Wei S."/>
            <person name="He X."/>
            <person name="Fang L."/>
            <person name="Zhang Z."/>
            <person name="Zhang Y."/>
            <person name="Huang X."/>
            <person name="Su Z."/>
            <person name="Tong W."/>
            <person name="Li J."/>
            <person name="Tong Z."/>
            <person name="Li S."/>
            <person name="Ye J."/>
            <person name="Wang L."/>
            <person name="Fang L."/>
            <person name="Lei T."/>
            <person name="Chen C."/>
            <person name="Chen H."/>
            <person name="Xu Z."/>
            <person name="Li H."/>
            <person name="Huang H."/>
            <person name="Zhang F."/>
            <person name="Xu H."/>
            <person name="Li N."/>
            <person name="Zhao C."/>
            <person name="Li S."/>
            <person name="Dong L."/>
            <person name="Huang Y."/>
            <person name="Li L."/>
            <person name="Xi Y."/>
            <person name="Qi Q."/>
            <person name="Li W."/>
            <person name="Zhang B."/>
            <person name="Hu W."/>
            <person name="Zhang Y."/>
            <person name="Tian X."/>
            <person name="Jiao Y."/>
            <person name="Liang X."/>
            <person name="Jin J."/>
            <person name="Gao L."/>
            <person name="Zheng W."/>
            <person name="Hao B."/>
            <person name="Liu S."/>
            <person name="Wang W."/>
            <person name="Yuan L."/>
            <person name="Cao M."/>
            <person name="McDermott J."/>
            <person name="Samudrala R."/>
            <person name="Wang J."/>
            <person name="Wong G.K."/>
            <person name="Yang H."/>
        </authorList>
    </citation>
    <scope>NUCLEOTIDE SEQUENCE [LARGE SCALE GENOMIC DNA]</scope>
    <source>
        <strain evidence="2">cv. 93-11</strain>
    </source>
</reference>
<dbReference type="Gramene" id="BGIOSGA000080-TA">
    <property type="protein sequence ID" value="BGIOSGA000080-PA"/>
    <property type="gene ID" value="BGIOSGA000080"/>
</dbReference>
<accession>B8A9I1</accession>
<organism evidence="1 2">
    <name type="scientific">Oryza sativa subsp. indica</name>
    <name type="common">Rice</name>
    <dbReference type="NCBI Taxonomy" id="39946"/>
    <lineage>
        <taxon>Eukaryota</taxon>
        <taxon>Viridiplantae</taxon>
        <taxon>Streptophyta</taxon>
        <taxon>Embryophyta</taxon>
        <taxon>Tracheophyta</taxon>
        <taxon>Spermatophyta</taxon>
        <taxon>Magnoliopsida</taxon>
        <taxon>Liliopsida</taxon>
        <taxon>Poales</taxon>
        <taxon>Poaceae</taxon>
        <taxon>BOP clade</taxon>
        <taxon>Oryzoideae</taxon>
        <taxon>Oryzeae</taxon>
        <taxon>Oryzinae</taxon>
        <taxon>Oryza</taxon>
        <taxon>Oryza sativa</taxon>
    </lineage>
</organism>
<gene>
    <name evidence="1" type="ORF">OsI_05262</name>
</gene>
<proteinExistence type="predicted"/>
<name>B8A9I1_ORYSI</name>
<dbReference type="AlphaFoldDB" id="B8A9I1"/>
<dbReference type="EMBL" id="CM000126">
    <property type="protein sequence ID" value="EEC72188.1"/>
    <property type="molecule type" value="Genomic_DNA"/>
</dbReference>
<sequence>MKPPYSNPTSIAFETLGRPALTSARAAIMDLCDDTHFPWEGSHTIVASKRKAKDFNGKNLNLFNGTYKMVETTVDVMIRKGTNMRLESYEFLSDFKHGNAVLGPFKQDWSHVQGLMTWCKEQSGLKMDFLTKSFYDFIGSTDCTVIKLRNYPDDWDEKKKGDYLLTLAEVNHGVLKDKLKSRDDFHWPFVKLPKLEQNLPPMLQQILSGERQMKRKFDVTFFCDYINLLRNSYKKFNELPENVKGGQIIISGSGLVKNSFSALHLTRTLLDLNDGDAGARADILRTYGAVLQVRSLDGSC</sequence>
<dbReference type="Proteomes" id="UP000007015">
    <property type="component" value="Chromosome 1"/>
</dbReference>
<evidence type="ECO:0000313" key="1">
    <source>
        <dbReference type="EMBL" id="EEC72188.1"/>
    </source>
</evidence>